<dbReference type="Proteomes" id="UP000579281">
    <property type="component" value="Unassembled WGS sequence"/>
</dbReference>
<evidence type="ECO:0000259" key="1">
    <source>
        <dbReference type="Pfam" id="PF07179"/>
    </source>
</evidence>
<protein>
    <recommendedName>
        <fullName evidence="5">Enhanced serine sensitivity protein SseB</fullName>
    </recommendedName>
</protein>
<gene>
    <name evidence="3" type="ORF">HNQ80_005060</name>
</gene>
<dbReference type="Pfam" id="PF14581">
    <property type="entry name" value="SseB_C"/>
    <property type="match status" value="1"/>
</dbReference>
<evidence type="ECO:0000259" key="2">
    <source>
        <dbReference type="Pfam" id="PF14581"/>
    </source>
</evidence>
<reference evidence="3 4" key="1">
    <citation type="submission" date="2020-08" db="EMBL/GenBank/DDBJ databases">
        <title>Genomic Encyclopedia of Type Strains, Phase IV (KMG-IV): sequencing the most valuable type-strain genomes for metagenomic binning, comparative biology and taxonomic classification.</title>
        <authorList>
            <person name="Goeker M."/>
        </authorList>
    </citation>
    <scope>NUCLEOTIDE SEQUENCE [LARGE SCALE GENOMIC DNA]</scope>
    <source>
        <strain evidence="3 4">DSM 103526</strain>
    </source>
</reference>
<proteinExistence type="predicted"/>
<dbReference type="AlphaFoldDB" id="A0A841L9G1"/>
<evidence type="ECO:0008006" key="5">
    <source>
        <dbReference type="Google" id="ProtNLM"/>
    </source>
</evidence>
<comment type="caution">
    <text evidence="3">The sequence shown here is derived from an EMBL/GenBank/DDBJ whole genome shotgun (WGS) entry which is preliminary data.</text>
</comment>
<dbReference type="Pfam" id="PF07179">
    <property type="entry name" value="SseB"/>
    <property type="match status" value="1"/>
</dbReference>
<sequence>MMVDVNQPVTNPELVKSMNLFLKEKSAENEFNLIEKITQANYLVPVIFQGKIEDGVLKKDSIINFKVISNSSDESFYIAFTDWDELGKWSKEPEQTLISTYDDLKHMVLKSEGIKGFVINPFNQNFIITPEVIEYFSRRKSEIVIKQDTKIMLGQPANYPHEMIKALSNFFQKNKEIKSAYMFLAHKEEDQKPNLLFIVDFTGDKAVLFPRIAAIAQEFLGKDEYIDLVSLNSSFGKDATKNATPFYKRKKWKFF</sequence>
<dbReference type="InterPro" id="IPR027945">
    <property type="entry name" value="SseB_C"/>
</dbReference>
<dbReference type="InterPro" id="IPR009839">
    <property type="entry name" value="SseB_N"/>
</dbReference>
<organism evidence="3 4">
    <name type="scientific">Anaerosolibacter carboniphilus</name>
    <dbReference type="NCBI Taxonomy" id="1417629"/>
    <lineage>
        <taxon>Bacteria</taxon>
        <taxon>Bacillati</taxon>
        <taxon>Bacillota</taxon>
        <taxon>Clostridia</taxon>
        <taxon>Peptostreptococcales</taxon>
        <taxon>Thermotaleaceae</taxon>
        <taxon>Anaerosolibacter</taxon>
    </lineage>
</organism>
<evidence type="ECO:0000313" key="4">
    <source>
        <dbReference type="Proteomes" id="UP000579281"/>
    </source>
</evidence>
<dbReference type="EMBL" id="JACHEN010000053">
    <property type="protein sequence ID" value="MBB6218885.1"/>
    <property type="molecule type" value="Genomic_DNA"/>
</dbReference>
<keyword evidence="4" id="KW-1185">Reference proteome</keyword>
<name>A0A841L9G1_9FIRM</name>
<feature type="domain" description="SseB protein N-terminal" evidence="1">
    <location>
        <begin position="18"/>
        <end position="134"/>
    </location>
</feature>
<feature type="domain" description="SseB protein C-terminal" evidence="2">
    <location>
        <begin position="145"/>
        <end position="249"/>
    </location>
</feature>
<accession>A0A841L9G1</accession>
<evidence type="ECO:0000313" key="3">
    <source>
        <dbReference type="EMBL" id="MBB6218885.1"/>
    </source>
</evidence>